<name>A0A8D9BJK5_9HEMI</name>
<dbReference type="PANTHER" id="PTHR46306:SF1">
    <property type="entry name" value="BTB_POZ DOMAIN-CONTAINING PROTEIN 9"/>
    <property type="match status" value="1"/>
</dbReference>
<dbReference type="GO" id="GO:0048512">
    <property type="term" value="P:circadian behavior"/>
    <property type="evidence" value="ECO:0007669"/>
    <property type="project" value="TreeGrafter"/>
</dbReference>
<dbReference type="InterPro" id="IPR011705">
    <property type="entry name" value="BACK"/>
</dbReference>
<organism evidence="2">
    <name type="scientific">Cacopsylla melanoneura</name>
    <dbReference type="NCBI Taxonomy" id="428564"/>
    <lineage>
        <taxon>Eukaryota</taxon>
        <taxon>Metazoa</taxon>
        <taxon>Ecdysozoa</taxon>
        <taxon>Arthropoda</taxon>
        <taxon>Hexapoda</taxon>
        <taxon>Insecta</taxon>
        <taxon>Pterygota</taxon>
        <taxon>Neoptera</taxon>
        <taxon>Paraneoptera</taxon>
        <taxon>Hemiptera</taxon>
        <taxon>Sternorrhyncha</taxon>
        <taxon>Psylloidea</taxon>
        <taxon>Psyllidae</taxon>
        <taxon>Psyllinae</taxon>
        <taxon>Cacopsylla</taxon>
    </lineage>
</organism>
<dbReference type="EMBL" id="HBUF01648248">
    <property type="protein sequence ID" value="CAG6786440.1"/>
    <property type="molecule type" value="Transcribed_RNA"/>
</dbReference>
<dbReference type="EMBL" id="HBUF01235050">
    <property type="protein sequence ID" value="CAG6674892.1"/>
    <property type="molecule type" value="Transcribed_RNA"/>
</dbReference>
<dbReference type="EMBL" id="HBUF01067106">
    <property type="protein sequence ID" value="CAG6628050.1"/>
    <property type="molecule type" value="Transcribed_RNA"/>
</dbReference>
<dbReference type="GO" id="GO:0008344">
    <property type="term" value="P:adult locomotory behavior"/>
    <property type="evidence" value="ECO:0007669"/>
    <property type="project" value="TreeGrafter"/>
</dbReference>
<dbReference type="EMBL" id="HBUF01067107">
    <property type="protein sequence ID" value="CAG6628051.1"/>
    <property type="molecule type" value="Transcribed_RNA"/>
</dbReference>
<accession>A0A8D9BJK5</accession>
<dbReference type="EMBL" id="HBUF01399923">
    <property type="protein sequence ID" value="CAG6736579.1"/>
    <property type="molecule type" value="Transcribed_RNA"/>
</dbReference>
<dbReference type="SUPFAM" id="SSF54695">
    <property type="entry name" value="POZ domain"/>
    <property type="match status" value="1"/>
</dbReference>
<dbReference type="Pfam" id="PF07707">
    <property type="entry name" value="BACK"/>
    <property type="match status" value="1"/>
</dbReference>
<reference evidence="2" key="1">
    <citation type="submission" date="2021-05" db="EMBL/GenBank/DDBJ databases">
        <authorList>
            <person name="Alioto T."/>
            <person name="Alioto T."/>
            <person name="Gomez Garrido J."/>
        </authorList>
    </citation>
    <scope>NUCLEOTIDE SEQUENCE</scope>
</reference>
<dbReference type="Pfam" id="PF00651">
    <property type="entry name" value="BTB"/>
    <property type="match status" value="1"/>
</dbReference>
<dbReference type="GO" id="GO:0050804">
    <property type="term" value="P:modulation of chemical synaptic transmission"/>
    <property type="evidence" value="ECO:0007669"/>
    <property type="project" value="TreeGrafter"/>
</dbReference>
<proteinExistence type="predicted"/>
<dbReference type="PANTHER" id="PTHR46306">
    <property type="entry name" value="BTB/POZ DOMAIN-CONTAINING PROTEIN 9"/>
    <property type="match status" value="1"/>
</dbReference>
<dbReference type="InterPro" id="IPR052407">
    <property type="entry name" value="BTB_POZ_domain_cont_9"/>
</dbReference>
<dbReference type="Gene3D" id="3.30.710.10">
    <property type="entry name" value="Potassium Channel Kv1.1, Chain A"/>
    <property type="match status" value="1"/>
</dbReference>
<sequence length="498" mass="58173">MMNTETQKAVLKQGDESVTANIRCQFNNEATGNIVFLVNRSKFYAHKSILVLSCEYFHAWFKDGFKESTIEEIPIDVKYTESFLTILKFIYCMDINISALNHNVLCEVLHIVDFYGLTEFNKKLEIYVTKIDKFDNDAVIPLINTAKTRKMTVFYNSLKHNICNNAKLFLEDGTFQDLQYDVLLDLIKCDWLHVSEVDLLKAVVLWYHKNIASECTGINDLNINTKLWLQSIAINCLQFGVTYMLFTNKIDISGLLFLKAVYLAFYSRNHRSITIPDNSHDLSRTELLKLLQKSSTKLKDLLKEIRFNRISVFHFENMMEESPELSDYRDIIFSFRNMHFDSNPRYKCKDEIFQFTFNMGCGNARAHVYAFIRDGFTCNSNEVHSGRKYNMKVVFFRTMMGQNKCRFILESTSNEKSREVFPIYLISQNPFEKDVQLNFEFRKNPKELYYTTVSDFEGRDNLSVEDILNPDMGFIKDSVIIVKVHVKAKVHKKKTIPA</sequence>
<dbReference type="InterPro" id="IPR011333">
    <property type="entry name" value="SKP1/BTB/POZ_sf"/>
</dbReference>
<dbReference type="GO" id="GO:0005737">
    <property type="term" value="C:cytoplasm"/>
    <property type="evidence" value="ECO:0007669"/>
    <property type="project" value="TreeGrafter"/>
</dbReference>
<dbReference type="PROSITE" id="PS50097">
    <property type="entry name" value="BTB"/>
    <property type="match status" value="1"/>
</dbReference>
<protein>
    <submittedName>
        <fullName evidence="2">BTB/POZ domain-containing protein 9</fullName>
    </submittedName>
</protein>
<feature type="domain" description="BTB" evidence="1">
    <location>
        <begin position="32"/>
        <end position="99"/>
    </location>
</feature>
<dbReference type="EMBL" id="HBUF01648247">
    <property type="protein sequence ID" value="CAG6786439.1"/>
    <property type="molecule type" value="Transcribed_RNA"/>
</dbReference>
<dbReference type="Gene3D" id="1.25.40.420">
    <property type="match status" value="1"/>
</dbReference>
<evidence type="ECO:0000313" key="2">
    <source>
        <dbReference type="EMBL" id="CAG6786440.1"/>
    </source>
</evidence>
<dbReference type="EMBL" id="HBUF01399922">
    <property type="protein sequence ID" value="CAG6736578.1"/>
    <property type="molecule type" value="Transcribed_RNA"/>
</dbReference>
<dbReference type="AlphaFoldDB" id="A0A8D9BJK5"/>
<dbReference type="InterPro" id="IPR000210">
    <property type="entry name" value="BTB/POZ_dom"/>
</dbReference>
<evidence type="ECO:0000259" key="1">
    <source>
        <dbReference type="PROSITE" id="PS50097"/>
    </source>
</evidence>
<dbReference type="SMART" id="SM00225">
    <property type="entry name" value="BTB"/>
    <property type="match status" value="1"/>
</dbReference>